<name>A0ABU5E0T3_9PROT</name>
<evidence type="ECO:0000256" key="1">
    <source>
        <dbReference type="ARBA" id="ARBA00010587"/>
    </source>
</evidence>
<accession>A0ABU5E0T3</accession>
<dbReference type="PANTHER" id="PTHR37164">
    <property type="entry name" value="BACTERIOHEMERYTHRIN"/>
    <property type="match status" value="1"/>
</dbReference>
<dbReference type="PROSITE" id="PS00550">
    <property type="entry name" value="HEMERYTHRINS"/>
    <property type="match status" value="1"/>
</dbReference>
<dbReference type="Gene3D" id="1.20.120.50">
    <property type="entry name" value="Hemerythrin-like"/>
    <property type="match status" value="1"/>
</dbReference>
<evidence type="ECO:0000256" key="4">
    <source>
        <dbReference type="ARBA" id="ARBA00023004"/>
    </source>
</evidence>
<sequence length="144" mass="15944">MASSVDNGITLIWSEAFESGDPEIDRQHQCLLADSARLRALVETGAPWSDVQAALSVLIADCSAHFRFEEAMLRNTHFPRAEAHAGQHQAIEAMLQQLAEMVAEPGGSEPERCSLVATMERKIVEIIVRHDLDFKSHLLNLIGR</sequence>
<dbReference type="InterPro" id="IPR012312">
    <property type="entry name" value="Hemerythrin-like"/>
</dbReference>
<keyword evidence="7" id="KW-1185">Reference proteome</keyword>
<evidence type="ECO:0000256" key="2">
    <source>
        <dbReference type="ARBA" id="ARBA00022621"/>
    </source>
</evidence>
<dbReference type="InterPro" id="IPR050669">
    <property type="entry name" value="Hemerythrin"/>
</dbReference>
<keyword evidence="3" id="KW-0479">Metal-binding</keyword>
<dbReference type="InterPro" id="IPR016131">
    <property type="entry name" value="Haemerythrin_Fe_BS"/>
</dbReference>
<keyword evidence="4" id="KW-0408">Iron</keyword>
<dbReference type="Proteomes" id="UP001271769">
    <property type="component" value="Unassembled WGS sequence"/>
</dbReference>
<keyword evidence="2" id="KW-0561">Oxygen transport</keyword>
<evidence type="ECO:0000313" key="7">
    <source>
        <dbReference type="Proteomes" id="UP001271769"/>
    </source>
</evidence>
<dbReference type="CDD" id="cd12107">
    <property type="entry name" value="Hemerythrin"/>
    <property type="match status" value="1"/>
</dbReference>
<keyword evidence="2" id="KW-0813">Transport</keyword>
<evidence type="ECO:0000313" key="6">
    <source>
        <dbReference type="EMBL" id="MDY0873212.1"/>
    </source>
</evidence>
<proteinExistence type="inferred from homology"/>
<dbReference type="PANTHER" id="PTHR37164:SF1">
    <property type="entry name" value="BACTERIOHEMERYTHRIN"/>
    <property type="match status" value="1"/>
</dbReference>
<dbReference type="RefSeq" id="WP_320501856.1">
    <property type="nucleotide sequence ID" value="NZ_JAXCLX010000002.1"/>
</dbReference>
<reference evidence="6 7" key="1">
    <citation type="journal article" date="2013" name="Antonie Van Leeuwenhoek">
        <title>Dongia rigui sp. nov., isolated from freshwater of a large wetland in Korea.</title>
        <authorList>
            <person name="Baik K.S."/>
            <person name="Hwang Y.M."/>
            <person name="Choi J.S."/>
            <person name="Kwon J."/>
            <person name="Seong C.N."/>
        </authorList>
    </citation>
    <scope>NUCLEOTIDE SEQUENCE [LARGE SCALE GENOMIC DNA]</scope>
    <source>
        <strain evidence="6 7">04SU4-P</strain>
    </source>
</reference>
<dbReference type="EMBL" id="JAXCLX010000002">
    <property type="protein sequence ID" value="MDY0873212.1"/>
    <property type="molecule type" value="Genomic_DNA"/>
</dbReference>
<dbReference type="SUPFAM" id="SSF47188">
    <property type="entry name" value="Hemerythrin-like"/>
    <property type="match status" value="1"/>
</dbReference>
<gene>
    <name evidence="6" type="ORF">SMD31_14820</name>
</gene>
<dbReference type="InterPro" id="IPR012827">
    <property type="entry name" value="Hemerythrin_metal-bd"/>
</dbReference>
<organism evidence="6 7">
    <name type="scientific">Dongia rigui</name>
    <dbReference type="NCBI Taxonomy" id="940149"/>
    <lineage>
        <taxon>Bacteria</taxon>
        <taxon>Pseudomonadati</taxon>
        <taxon>Pseudomonadota</taxon>
        <taxon>Alphaproteobacteria</taxon>
        <taxon>Rhodospirillales</taxon>
        <taxon>Dongiaceae</taxon>
        <taxon>Dongia</taxon>
    </lineage>
</organism>
<dbReference type="NCBIfam" id="TIGR02481">
    <property type="entry name" value="hemeryth_dom"/>
    <property type="match status" value="1"/>
</dbReference>
<feature type="domain" description="Hemerythrin-like" evidence="5">
    <location>
        <begin position="23"/>
        <end position="115"/>
    </location>
</feature>
<evidence type="ECO:0000259" key="5">
    <source>
        <dbReference type="Pfam" id="PF01814"/>
    </source>
</evidence>
<comment type="similarity">
    <text evidence="1">Belongs to the hemerythrin family.</text>
</comment>
<dbReference type="InterPro" id="IPR035938">
    <property type="entry name" value="Hemerythrin-like_sf"/>
</dbReference>
<evidence type="ECO:0000256" key="3">
    <source>
        <dbReference type="ARBA" id="ARBA00022723"/>
    </source>
</evidence>
<dbReference type="Pfam" id="PF01814">
    <property type="entry name" value="Hemerythrin"/>
    <property type="match status" value="1"/>
</dbReference>
<comment type="caution">
    <text evidence="6">The sequence shown here is derived from an EMBL/GenBank/DDBJ whole genome shotgun (WGS) entry which is preliminary data.</text>
</comment>
<protein>
    <submittedName>
        <fullName evidence="6">Hemerythrin family protein</fullName>
    </submittedName>
</protein>